<evidence type="ECO:0000313" key="2">
    <source>
        <dbReference type="EMBL" id="SAL80038.1"/>
    </source>
</evidence>
<sequence>MKDHEDTILALIAGYVDTLGFVALFGLFTAHVTGNFVLIGAEVAGVGQGALLKLLAFPAFIAGIASSSVLFKFLERDHSAHAASALYVFQAVLLVSFLATGLAAAPITDSTASMVLLCGVLGATAMGVQNARGKLLRTPGLPNTVMTGNVTQVVLDVVELIHRGTQGAQGPQVMQRLRSTLAAMCGFAVGAICGAVMYVRFSFAAIALPVAVLLFLAWQARAWAPASK</sequence>
<proteinExistence type="predicted"/>
<dbReference type="RefSeq" id="WP_087647781.1">
    <property type="nucleotide sequence ID" value="NZ_FCON02000089.1"/>
</dbReference>
<dbReference type="Pfam" id="PF06912">
    <property type="entry name" value="DUF1275"/>
    <property type="match status" value="1"/>
</dbReference>
<dbReference type="PANTHER" id="PTHR37314:SF5">
    <property type="entry name" value="SLR0142 PROTEIN"/>
    <property type="match status" value="1"/>
</dbReference>
<dbReference type="AlphaFoldDB" id="A0A158KFW4"/>
<keyword evidence="3" id="KW-1185">Reference proteome</keyword>
<feature type="transmembrane region" description="Helical" evidence="1">
    <location>
        <begin position="111"/>
        <end position="128"/>
    </location>
</feature>
<feature type="transmembrane region" description="Helical" evidence="1">
    <location>
        <begin position="50"/>
        <end position="74"/>
    </location>
</feature>
<dbReference type="Proteomes" id="UP000054770">
    <property type="component" value="Unassembled WGS sequence"/>
</dbReference>
<comment type="caution">
    <text evidence="2">The sequence shown here is derived from an EMBL/GenBank/DDBJ whole genome shotgun (WGS) entry which is preliminary data.</text>
</comment>
<protein>
    <recommendedName>
        <fullName evidence="4">DUF1275 domain-containing protein</fullName>
    </recommendedName>
</protein>
<dbReference type="OrthoDB" id="5125627at2"/>
<feature type="transmembrane region" description="Helical" evidence="1">
    <location>
        <begin position="86"/>
        <end position="105"/>
    </location>
</feature>
<keyword evidence="1" id="KW-0812">Transmembrane</keyword>
<dbReference type="InterPro" id="IPR010699">
    <property type="entry name" value="DUF1275"/>
</dbReference>
<dbReference type="PANTHER" id="PTHR37314">
    <property type="entry name" value="SLR0142 PROTEIN"/>
    <property type="match status" value="1"/>
</dbReference>
<evidence type="ECO:0000313" key="3">
    <source>
        <dbReference type="Proteomes" id="UP000054770"/>
    </source>
</evidence>
<gene>
    <name evidence="2" type="ORF">AWB68_05767</name>
</gene>
<evidence type="ECO:0000256" key="1">
    <source>
        <dbReference type="SAM" id="Phobius"/>
    </source>
</evidence>
<keyword evidence="1" id="KW-0472">Membrane</keyword>
<organism evidence="2 3">
    <name type="scientific">Caballeronia choica</name>
    <dbReference type="NCBI Taxonomy" id="326476"/>
    <lineage>
        <taxon>Bacteria</taxon>
        <taxon>Pseudomonadati</taxon>
        <taxon>Pseudomonadota</taxon>
        <taxon>Betaproteobacteria</taxon>
        <taxon>Burkholderiales</taxon>
        <taxon>Burkholderiaceae</taxon>
        <taxon>Caballeronia</taxon>
    </lineage>
</organism>
<name>A0A158KFW4_9BURK</name>
<keyword evidence="1" id="KW-1133">Transmembrane helix</keyword>
<dbReference type="EMBL" id="FCON02000089">
    <property type="protein sequence ID" value="SAL80038.1"/>
    <property type="molecule type" value="Genomic_DNA"/>
</dbReference>
<feature type="transmembrane region" description="Helical" evidence="1">
    <location>
        <begin position="205"/>
        <end position="224"/>
    </location>
</feature>
<evidence type="ECO:0008006" key="4">
    <source>
        <dbReference type="Google" id="ProtNLM"/>
    </source>
</evidence>
<accession>A0A158KFW4</accession>
<feature type="transmembrane region" description="Helical" evidence="1">
    <location>
        <begin position="181"/>
        <end position="199"/>
    </location>
</feature>
<feature type="transmembrane region" description="Helical" evidence="1">
    <location>
        <begin position="7"/>
        <end position="30"/>
    </location>
</feature>
<reference evidence="2" key="1">
    <citation type="submission" date="2016-01" db="EMBL/GenBank/DDBJ databases">
        <authorList>
            <person name="Peeters C."/>
        </authorList>
    </citation>
    <scope>NUCLEOTIDE SEQUENCE [LARGE SCALE GENOMIC DNA]</scope>
    <source>
        <strain evidence="2">LMG 22940</strain>
    </source>
</reference>